<protein>
    <recommendedName>
        <fullName evidence="2">PI3K/PI4K catalytic domain-containing protein</fullName>
    </recommendedName>
</protein>
<proteinExistence type="predicted"/>
<organism evidence="1">
    <name type="scientific">uncultured Thermomicrobiales bacterium</name>
    <dbReference type="NCBI Taxonomy" id="1645740"/>
    <lineage>
        <taxon>Bacteria</taxon>
        <taxon>Pseudomonadati</taxon>
        <taxon>Thermomicrobiota</taxon>
        <taxon>Thermomicrobia</taxon>
        <taxon>Thermomicrobiales</taxon>
        <taxon>environmental samples</taxon>
    </lineage>
</organism>
<accession>A0A6J4UF78</accession>
<reference evidence="1" key="1">
    <citation type="submission" date="2020-02" db="EMBL/GenBank/DDBJ databases">
        <authorList>
            <person name="Meier V. D."/>
        </authorList>
    </citation>
    <scope>NUCLEOTIDE SEQUENCE</scope>
    <source>
        <strain evidence="1">AVDCRST_MAG70</strain>
    </source>
</reference>
<evidence type="ECO:0008006" key="2">
    <source>
        <dbReference type="Google" id="ProtNLM"/>
    </source>
</evidence>
<dbReference type="NCBIfam" id="TIGR03843">
    <property type="entry name" value="SCO1664 family protein"/>
    <property type="match status" value="1"/>
</dbReference>
<gene>
    <name evidence="1" type="ORF">AVDCRST_MAG70-585</name>
</gene>
<evidence type="ECO:0000313" key="1">
    <source>
        <dbReference type="EMBL" id="CAA9546827.1"/>
    </source>
</evidence>
<name>A0A6J4UF78_9BACT</name>
<dbReference type="EMBL" id="CADCWH010000091">
    <property type="protein sequence ID" value="CAA9546827.1"/>
    <property type="molecule type" value="Genomic_DNA"/>
</dbReference>
<dbReference type="InterPro" id="IPR022292">
    <property type="entry name" value="CHP03843"/>
</dbReference>
<dbReference type="AlphaFoldDB" id="A0A6J4UF78"/>
<sequence>MPDLFLQIEQDGEAAPPPALGEEEALHLLRTAEITASRLIPWGSNYTFGVALTTGEGLETLAIYKPRAGEAPLYDFPDGTLFHRETAAYLLSRHLGWHLVPPTVVRDGPNGIGSLQLYVQPDGDTGDPSEFWGQCLPEIERLVMFDHLANNADRKIGHCLRDPSGRIWGIDHGLTFNIYPKLRTVLWQFVGDEVSPEILGDLRSLRERAPEVRAALAPHLTTGEIDAVFTRVEGFLLDGRYPRLSTRRNVPWGWW</sequence>